<feature type="domain" description="UmuC" evidence="13">
    <location>
        <begin position="93"/>
        <end position="273"/>
    </location>
</feature>
<feature type="compositionally biased region" description="Gly residues" evidence="12">
    <location>
        <begin position="843"/>
        <end position="852"/>
    </location>
</feature>
<feature type="region of interest" description="Disordered" evidence="12">
    <location>
        <begin position="460"/>
        <end position="615"/>
    </location>
</feature>
<evidence type="ECO:0000259" key="14">
    <source>
        <dbReference type="PROSITE" id="PS50199"/>
    </source>
</evidence>
<keyword evidence="5" id="KW-0479">Metal-binding</keyword>
<evidence type="ECO:0000256" key="10">
    <source>
        <dbReference type="ARBA" id="ARBA00023242"/>
    </source>
</evidence>
<dbReference type="InterPro" id="IPR022880">
    <property type="entry name" value="DNApol_IV"/>
</dbReference>
<feature type="compositionally biased region" description="Low complexity" evidence="12">
    <location>
        <begin position="561"/>
        <end position="570"/>
    </location>
</feature>
<keyword evidence="4" id="KW-0808">Transferase</keyword>
<dbReference type="InterPro" id="IPR050116">
    <property type="entry name" value="DNA_polymerase-Y"/>
</dbReference>
<feature type="region of interest" description="Disordered" evidence="12">
    <location>
        <begin position="824"/>
        <end position="864"/>
    </location>
</feature>
<evidence type="ECO:0000256" key="12">
    <source>
        <dbReference type="SAM" id="MobiDB-lite"/>
    </source>
</evidence>
<keyword evidence="10" id="KW-0539">Nucleus</keyword>
<dbReference type="Gene3D" id="1.10.150.810">
    <property type="match status" value="2"/>
</dbReference>
<dbReference type="Gene3D" id="3.40.1170.60">
    <property type="match status" value="1"/>
</dbReference>
<evidence type="ECO:0000256" key="7">
    <source>
        <dbReference type="ARBA" id="ARBA00022771"/>
    </source>
</evidence>
<feature type="compositionally biased region" description="Low complexity" evidence="12">
    <location>
        <begin position="393"/>
        <end position="402"/>
    </location>
</feature>
<dbReference type="InterPro" id="IPR043128">
    <property type="entry name" value="Rev_trsase/Diguanyl_cyclase"/>
</dbReference>
<dbReference type="PANTHER" id="PTHR11076:SF33">
    <property type="entry name" value="DNA POLYMERASE KAPPA"/>
    <property type="match status" value="1"/>
</dbReference>
<feature type="compositionally biased region" description="Low complexity" evidence="12">
    <location>
        <begin position="641"/>
        <end position="662"/>
    </location>
</feature>
<evidence type="ECO:0000256" key="9">
    <source>
        <dbReference type="ARBA" id="ARBA00023204"/>
    </source>
</evidence>
<dbReference type="RefSeq" id="XP_005850846.1">
    <property type="nucleotide sequence ID" value="XM_005850784.1"/>
</dbReference>
<dbReference type="PROSITE" id="PS50173">
    <property type="entry name" value="UMUC"/>
    <property type="match status" value="1"/>
</dbReference>
<dbReference type="Proteomes" id="UP000008141">
    <property type="component" value="Unassembled WGS sequence"/>
</dbReference>
<feature type="compositionally biased region" description="Gly residues" evidence="12">
    <location>
        <begin position="478"/>
        <end position="495"/>
    </location>
</feature>
<dbReference type="FunFam" id="3.40.1170.60:FF:000012">
    <property type="entry name" value="Putative DNA-directed polymerase kappa"/>
    <property type="match status" value="1"/>
</dbReference>
<dbReference type="CDD" id="cd03586">
    <property type="entry name" value="PolY_Pol_IV_kappa"/>
    <property type="match status" value="1"/>
</dbReference>
<feature type="domain" description="UBZ3-type" evidence="15">
    <location>
        <begin position="781"/>
        <end position="815"/>
    </location>
</feature>
<dbReference type="InterPro" id="IPR001126">
    <property type="entry name" value="UmuC"/>
</dbReference>
<evidence type="ECO:0000256" key="8">
    <source>
        <dbReference type="ARBA" id="ARBA00022833"/>
    </source>
</evidence>
<comment type="subcellular location">
    <subcellularLocation>
        <location evidence="1">Nucleus</location>
    </subcellularLocation>
</comment>
<feature type="domain" description="RanBP2-type" evidence="14">
    <location>
        <begin position="606"/>
        <end position="636"/>
    </location>
</feature>
<dbReference type="InterPro" id="IPR017961">
    <property type="entry name" value="DNA_pol_Y-fam_little_finger"/>
</dbReference>
<evidence type="ECO:0000256" key="3">
    <source>
        <dbReference type="ARBA" id="ARBA00016178"/>
    </source>
</evidence>
<dbReference type="AlphaFoldDB" id="E1Z5E1"/>
<evidence type="ECO:0000256" key="11">
    <source>
        <dbReference type="PROSITE-ProRule" id="PRU00322"/>
    </source>
</evidence>
<protein>
    <recommendedName>
        <fullName evidence="3">DNA polymerase kappa</fullName>
    </recommendedName>
</protein>
<feature type="region of interest" description="Disordered" evidence="12">
    <location>
        <begin position="360"/>
        <end position="447"/>
    </location>
</feature>
<dbReference type="GO" id="GO:0003887">
    <property type="term" value="F:DNA-directed DNA polymerase activity"/>
    <property type="evidence" value="ECO:0007669"/>
    <property type="project" value="InterPro"/>
</dbReference>
<dbReference type="Pfam" id="PF11798">
    <property type="entry name" value="IMS_HHH"/>
    <property type="match status" value="1"/>
</dbReference>
<gene>
    <name evidence="16" type="ORF">CHLNCDRAFT_140443</name>
</gene>
<reference evidence="16 17" key="1">
    <citation type="journal article" date="2010" name="Plant Cell">
        <title>The Chlorella variabilis NC64A genome reveals adaptation to photosymbiosis, coevolution with viruses, and cryptic sex.</title>
        <authorList>
            <person name="Blanc G."/>
            <person name="Duncan G."/>
            <person name="Agarkova I."/>
            <person name="Borodovsky M."/>
            <person name="Gurnon J."/>
            <person name="Kuo A."/>
            <person name="Lindquist E."/>
            <person name="Lucas S."/>
            <person name="Pangilinan J."/>
            <person name="Polle J."/>
            <person name="Salamov A."/>
            <person name="Terry A."/>
            <person name="Yamada T."/>
            <person name="Dunigan D.D."/>
            <person name="Grigoriev I.V."/>
            <person name="Claverie J.M."/>
            <person name="Van Etten J.L."/>
        </authorList>
    </citation>
    <scope>NUCLEOTIDE SEQUENCE [LARGE SCALE GENOMIC DNA]</scope>
    <source>
        <strain evidence="16 17">NC64A</strain>
    </source>
</reference>
<dbReference type="InterPro" id="IPR024728">
    <property type="entry name" value="PolY_HhH_motif"/>
</dbReference>
<feature type="compositionally biased region" description="Low complexity" evidence="12">
    <location>
        <begin position="367"/>
        <end position="380"/>
    </location>
</feature>
<dbReference type="GO" id="GO:0008270">
    <property type="term" value="F:zinc ion binding"/>
    <property type="evidence" value="ECO:0007669"/>
    <property type="project" value="UniProtKB-KW"/>
</dbReference>
<proteinExistence type="inferred from homology"/>
<feature type="region of interest" description="Disordered" evidence="12">
    <location>
        <begin position="640"/>
        <end position="784"/>
    </location>
</feature>
<dbReference type="InterPro" id="IPR043502">
    <property type="entry name" value="DNA/RNA_pol_sf"/>
</dbReference>
<dbReference type="SUPFAM" id="SSF56672">
    <property type="entry name" value="DNA/RNA polymerases"/>
    <property type="match status" value="1"/>
</dbReference>
<feature type="compositionally biased region" description="Low complexity" evidence="12">
    <location>
        <begin position="518"/>
        <end position="527"/>
    </location>
</feature>
<evidence type="ECO:0000259" key="15">
    <source>
        <dbReference type="PROSITE" id="PS51907"/>
    </source>
</evidence>
<dbReference type="GO" id="GO:0006281">
    <property type="term" value="P:DNA repair"/>
    <property type="evidence" value="ECO:0007669"/>
    <property type="project" value="UniProtKB-KW"/>
</dbReference>
<evidence type="ECO:0000259" key="13">
    <source>
        <dbReference type="PROSITE" id="PS50173"/>
    </source>
</evidence>
<keyword evidence="8" id="KW-0862">Zinc</keyword>
<dbReference type="OrthoDB" id="1747274at2759"/>
<dbReference type="PROSITE" id="PS01358">
    <property type="entry name" value="ZF_RANBP2_1"/>
    <property type="match status" value="1"/>
</dbReference>
<dbReference type="Pfam" id="PF00817">
    <property type="entry name" value="IMS"/>
    <property type="match status" value="1"/>
</dbReference>
<dbReference type="SUPFAM" id="SSF90209">
    <property type="entry name" value="Ran binding protein zinc finger-like"/>
    <property type="match status" value="1"/>
</dbReference>
<dbReference type="Pfam" id="PF11799">
    <property type="entry name" value="IMS_C"/>
    <property type="match status" value="1"/>
</dbReference>
<comment type="similarity">
    <text evidence="2">Belongs to the DNA polymerase type-Y family.</text>
</comment>
<keyword evidence="17" id="KW-1185">Reference proteome</keyword>
<evidence type="ECO:0000313" key="16">
    <source>
        <dbReference type="EMBL" id="EFN58744.1"/>
    </source>
</evidence>
<feature type="compositionally biased region" description="Gly residues" evidence="12">
    <location>
        <begin position="403"/>
        <end position="421"/>
    </location>
</feature>
<feature type="compositionally biased region" description="Low complexity" evidence="12">
    <location>
        <begin position="710"/>
        <end position="722"/>
    </location>
</feature>
<feature type="compositionally biased region" description="Low complexity" evidence="12">
    <location>
        <begin position="593"/>
        <end position="607"/>
    </location>
</feature>
<name>E1Z5E1_CHLVA</name>
<dbReference type="InterPro" id="IPR041298">
    <property type="entry name" value="UBZ3"/>
</dbReference>
<evidence type="ECO:0000256" key="5">
    <source>
        <dbReference type="ARBA" id="ARBA00022723"/>
    </source>
</evidence>
<feature type="compositionally biased region" description="Gly residues" evidence="12">
    <location>
        <begin position="663"/>
        <end position="672"/>
    </location>
</feature>
<dbReference type="PROSITE" id="PS51907">
    <property type="entry name" value="ZF_UBZ3"/>
    <property type="match status" value="1"/>
</dbReference>
<feature type="compositionally biased region" description="Acidic residues" evidence="12">
    <location>
        <begin position="424"/>
        <end position="437"/>
    </location>
</feature>
<organism evidence="17">
    <name type="scientific">Chlorella variabilis</name>
    <name type="common">Green alga</name>
    <dbReference type="NCBI Taxonomy" id="554065"/>
    <lineage>
        <taxon>Eukaryota</taxon>
        <taxon>Viridiplantae</taxon>
        <taxon>Chlorophyta</taxon>
        <taxon>core chlorophytes</taxon>
        <taxon>Trebouxiophyceae</taxon>
        <taxon>Chlorellales</taxon>
        <taxon>Chlorellaceae</taxon>
        <taxon>Chlorella clade</taxon>
        <taxon>Chlorella</taxon>
    </lineage>
</organism>
<dbReference type="InterPro" id="IPR001876">
    <property type="entry name" value="Znf_RanBP2"/>
</dbReference>
<dbReference type="GO" id="GO:0005634">
    <property type="term" value="C:nucleus"/>
    <property type="evidence" value="ECO:0007669"/>
    <property type="project" value="UniProtKB-SubCell"/>
</dbReference>
<keyword evidence="6" id="KW-0227">DNA damage</keyword>
<dbReference type="GO" id="GO:0003684">
    <property type="term" value="F:damaged DNA binding"/>
    <property type="evidence" value="ECO:0007669"/>
    <property type="project" value="InterPro"/>
</dbReference>
<keyword evidence="9" id="KW-0234">DNA repair</keyword>
<dbReference type="SMART" id="SM00547">
    <property type="entry name" value="ZnF_RBZ"/>
    <property type="match status" value="1"/>
</dbReference>
<sequence length="864" mass="90758">MAAPQQGQGTGGAPPAYETVFTNAKAGMEGVDVEKGSAHYENEQRKERAHEDHIARMRAAAAALGPTDLARCTAAMDAQLAALEAGRDLSRTWLHVDMDAFFAAVEELERPELRGRAFAVGGMGMISTASYAARRFGVRSAMPGFIALKLCPDLVFVAPDFAKYTAASQRVRAILRDYDPGLQPGSLDEAALDATDCCAARGLGGGQVAAEIRRRVQQDTGLTCSVGIAPNRMLAKICSDRNKPNGQFELEPRREAVMDFMRDLSIRKVPGVGKVTQKYLAAFEVQTCGDLLTHKGLLQLRTRAQTLPRHISAADDLFAAARRLLLAELPCELRLLGLRVSGFLQAPRRAPGQLSLEQALGRRQQEEGCGQQQEQQQRQQRQQEEEEGGAGQRGSAAAAGSGRADGGRQGAGGSHGGGGHVGGEEVEAEVAEEEEEGGVVHSSQALGEGELLELSLREWQAQESSLELSLREWQAQGSGEGGDGGDGGDGGGGGAYSLPPSLLASPATAERFEREAAATEGRAAPAEGEGGLDMMLQQAAGRLAASPALREGQAAEGSPGQQAAAPADEQQQVEREEQQQEQQQEQQEEQAEQEQALPAAAPQHHQQGPPWTCKACTFHNPRAAFWCEVCGTSRLGARCEAAAGQAAAAGAGAAAPAASKGSASGGKAGAGSSGKAKRGSRKAAAAAASAAAPSILRFMSARQPSPPAGQQPQQPQPAAAAQEEARAGGGEGQQPQQEPRHNHQQQQEQQEEQEAQPAGSLEVDEYEDDDEDVPPGSPLLPGEDVMECTVCGEWVRETRLQAHEDAHLAAKLQQEEDKLGRLFANAGNTAPGAGSRKKRAAGGNAGSRGGRQGTLLTAFKRPKQ</sequence>
<accession>E1Z5E1</accession>
<evidence type="ECO:0000256" key="2">
    <source>
        <dbReference type="ARBA" id="ARBA00010945"/>
    </source>
</evidence>
<dbReference type="EMBL" id="GL433837">
    <property type="protein sequence ID" value="EFN58744.1"/>
    <property type="molecule type" value="Genomic_DNA"/>
</dbReference>
<dbReference type="PANTHER" id="PTHR11076">
    <property type="entry name" value="DNA REPAIR POLYMERASE UMUC / TRANSFERASE FAMILY MEMBER"/>
    <property type="match status" value="1"/>
</dbReference>
<keyword evidence="7 11" id="KW-0863">Zinc-finger</keyword>
<dbReference type="KEGG" id="cvr:CHLNCDRAFT_140443"/>
<dbReference type="STRING" id="554065.E1Z5E1"/>
<dbReference type="PROSITE" id="PS50199">
    <property type="entry name" value="ZF_RANBP2_2"/>
    <property type="match status" value="1"/>
</dbReference>
<dbReference type="InterPro" id="IPR036443">
    <property type="entry name" value="Znf_RanBP2_sf"/>
</dbReference>
<evidence type="ECO:0000256" key="6">
    <source>
        <dbReference type="ARBA" id="ARBA00022763"/>
    </source>
</evidence>
<feature type="compositionally biased region" description="Low complexity" evidence="12">
    <location>
        <begin position="682"/>
        <end position="703"/>
    </location>
</feature>
<evidence type="ECO:0000313" key="17">
    <source>
        <dbReference type="Proteomes" id="UP000008141"/>
    </source>
</evidence>
<dbReference type="Gene3D" id="2.30.30.380">
    <property type="entry name" value="Zn-finger domain of Sec23/24"/>
    <property type="match status" value="1"/>
</dbReference>
<dbReference type="eggNOG" id="KOG2094">
    <property type="taxonomic scope" value="Eukaryota"/>
</dbReference>
<feature type="compositionally biased region" description="Acidic residues" evidence="12">
    <location>
        <begin position="762"/>
        <end position="773"/>
    </location>
</feature>
<evidence type="ECO:0000256" key="4">
    <source>
        <dbReference type="ARBA" id="ARBA00022679"/>
    </source>
</evidence>
<dbReference type="InParanoid" id="E1Z5E1"/>
<evidence type="ECO:0000256" key="1">
    <source>
        <dbReference type="ARBA" id="ARBA00004123"/>
    </source>
</evidence>
<dbReference type="GO" id="GO:0042276">
    <property type="term" value="P:error-prone translesion synthesis"/>
    <property type="evidence" value="ECO:0007669"/>
    <property type="project" value="TreeGrafter"/>
</dbReference>
<dbReference type="GeneID" id="17357874"/>
<dbReference type="Gene3D" id="3.30.70.270">
    <property type="match status" value="1"/>
</dbReference>